<dbReference type="AlphaFoldDB" id="A0A1E1L5B4"/>
<accession>A0A1E1L5B4</accession>
<gene>
    <name evidence="2" type="ORF">RCO7_08421</name>
</gene>
<proteinExistence type="predicted"/>
<keyword evidence="3" id="KW-1185">Reference proteome</keyword>
<keyword evidence="1" id="KW-0732">Signal</keyword>
<feature type="chain" id="PRO_5009446794" evidence="1">
    <location>
        <begin position="17"/>
        <end position="136"/>
    </location>
</feature>
<feature type="signal peptide" evidence="1">
    <location>
        <begin position="1"/>
        <end position="16"/>
    </location>
</feature>
<organism evidence="2 3">
    <name type="scientific">Rhynchosporium graminicola</name>
    <dbReference type="NCBI Taxonomy" id="2792576"/>
    <lineage>
        <taxon>Eukaryota</taxon>
        <taxon>Fungi</taxon>
        <taxon>Dikarya</taxon>
        <taxon>Ascomycota</taxon>
        <taxon>Pezizomycotina</taxon>
        <taxon>Leotiomycetes</taxon>
        <taxon>Helotiales</taxon>
        <taxon>Ploettnerulaceae</taxon>
        <taxon>Rhynchosporium</taxon>
    </lineage>
</organism>
<protein>
    <submittedName>
        <fullName evidence="2">Uncharacterized protein</fullName>
    </submittedName>
</protein>
<dbReference type="EMBL" id="FJUW01000035">
    <property type="protein sequence ID" value="CZT05593.1"/>
    <property type="molecule type" value="Genomic_DNA"/>
</dbReference>
<evidence type="ECO:0000313" key="2">
    <source>
        <dbReference type="EMBL" id="CZT05593.1"/>
    </source>
</evidence>
<sequence>MKLGLLSALFISSALSAAINDVGLEARQEIVPQINDAGLEGRATAPSYCTCSMTQGTTAPYNMIGDNVPIGGGFIKRYVYVRNSIGTVIDVCWIAFTRAPECGNWVQTSPRVSPACKNLGKSSCVAPQPGGVARKD</sequence>
<dbReference type="Proteomes" id="UP000178129">
    <property type="component" value="Unassembled WGS sequence"/>
</dbReference>
<reference evidence="3" key="1">
    <citation type="submission" date="2016-03" db="EMBL/GenBank/DDBJ databases">
        <authorList>
            <person name="Ploux O."/>
        </authorList>
    </citation>
    <scope>NUCLEOTIDE SEQUENCE [LARGE SCALE GENOMIC DNA]</scope>
    <source>
        <strain evidence="3">UK7</strain>
    </source>
</reference>
<comment type="caution">
    <text evidence="2">The sequence shown here is derived from an EMBL/GenBank/DDBJ whole genome shotgun (WGS) entry which is preliminary data.</text>
</comment>
<dbReference type="InParanoid" id="A0A1E1L5B4"/>
<name>A0A1E1L5B4_9HELO</name>
<evidence type="ECO:0000313" key="3">
    <source>
        <dbReference type="Proteomes" id="UP000178129"/>
    </source>
</evidence>
<evidence type="ECO:0000256" key="1">
    <source>
        <dbReference type="SAM" id="SignalP"/>
    </source>
</evidence>